<sequence>MRGTTICGKAAAWDRAGVMRTVLNGNDLRGRTEDRVGGGFDDGEATYVLGTLRYANGRDGTRTERMRTVRSHETGYGDGRTNYDVAADGDNGDGRVSAGSVVGAETAKIRRRACSGRGTRDVALIDE</sequence>
<keyword evidence="2" id="KW-1185">Reference proteome</keyword>
<organism evidence="1 2">
    <name type="scientific">Tanacetum coccineum</name>
    <dbReference type="NCBI Taxonomy" id="301880"/>
    <lineage>
        <taxon>Eukaryota</taxon>
        <taxon>Viridiplantae</taxon>
        <taxon>Streptophyta</taxon>
        <taxon>Embryophyta</taxon>
        <taxon>Tracheophyta</taxon>
        <taxon>Spermatophyta</taxon>
        <taxon>Magnoliopsida</taxon>
        <taxon>eudicotyledons</taxon>
        <taxon>Gunneridae</taxon>
        <taxon>Pentapetalae</taxon>
        <taxon>asterids</taxon>
        <taxon>campanulids</taxon>
        <taxon>Asterales</taxon>
        <taxon>Asteraceae</taxon>
        <taxon>Asteroideae</taxon>
        <taxon>Anthemideae</taxon>
        <taxon>Anthemidinae</taxon>
        <taxon>Tanacetum</taxon>
    </lineage>
</organism>
<protein>
    <submittedName>
        <fullName evidence="1">Uncharacterized protein</fullName>
    </submittedName>
</protein>
<dbReference type="EMBL" id="BQNB010010110">
    <property type="protein sequence ID" value="GJS72855.1"/>
    <property type="molecule type" value="Genomic_DNA"/>
</dbReference>
<gene>
    <name evidence="1" type="ORF">Tco_0705696</name>
</gene>
<reference evidence="1" key="1">
    <citation type="journal article" date="2022" name="Int. J. Mol. Sci.">
        <title>Draft Genome of Tanacetum Coccineum: Genomic Comparison of Closely Related Tanacetum-Family Plants.</title>
        <authorList>
            <person name="Yamashiro T."/>
            <person name="Shiraishi A."/>
            <person name="Nakayama K."/>
            <person name="Satake H."/>
        </authorList>
    </citation>
    <scope>NUCLEOTIDE SEQUENCE</scope>
</reference>
<name>A0ABQ4Y5B8_9ASTR</name>
<dbReference type="Proteomes" id="UP001151760">
    <property type="component" value="Unassembled WGS sequence"/>
</dbReference>
<reference evidence="1" key="2">
    <citation type="submission" date="2022-01" db="EMBL/GenBank/DDBJ databases">
        <authorList>
            <person name="Yamashiro T."/>
            <person name="Shiraishi A."/>
            <person name="Satake H."/>
            <person name="Nakayama K."/>
        </authorList>
    </citation>
    <scope>NUCLEOTIDE SEQUENCE</scope>
</reference>
<accession>A0ABQ4Y5B8</accession>
<proteinExistence type="predicted"/>
<evidence type="ECO:0000313" key="1">
    <source>
        <dbReference type="EMBL" id="GJS72855.1"/>
    </source>
</evidence>
<comment type="caution">
    <text evidence="1">The sequence shown here is derived from an EMBL/GenBank/DDBJ whole genome shotgun (WGS) entry which is preliminary data.</text>
</comment>
<evidence type="ECO:0000313" key="2">
    <source>
        <dbReference type="Proteomes" id="UP001151760"/>
    </source>
</evidence>